<reference evidence="2 3" key="1">
    <citation type="submission" date="2020-08" db="EMBL/GenBank/DDBJ databases">
        <title>Genome sequence of Weissella diestrammenae KACC 16890T.</title>
        <authorList>
            <person name="Hyun D.-W."/>
            <person name="Bae J.-W."/>
        </authorList>
    </citation>
    <scope>NUCLEOTIDE SEQUENCE [LARGE SCALE GENOMIC DNA]</scope>
    <source>
        <strain evidence="2 3">KACC 16890</strain>
    </source>
</reference>
<keyword evidence="3" id="KW-1185">Reference proteome</keyword>
<proteinExistence type="predicted"/>
<evidence type="ECO:0000259" key="1">
    <source>
        <dbReference type="Pfam" id="PF01316"/>
    </source>
</evidence>
<dbReference type="InterPro" id="IPR020900">
    <property type="entry name" value="Arg_repress_DNA-bd"/>
</dbReference>
<dbReference type="PANTHER" id="PTHR34471">
    <property type="entry name" value="ARGININE REPRESSOR"/>
    <property type="match status" value="1"/>
</dbReference>
<feature type="domain" description="Arginine repressor DNA-binding" evidence="1">
    <location>
        <begin position="4"/>
        <end position="62"/>
    </location>
</feature>
<dbReference type="Proteomes" id="UP000515800">
    <property type="component" value="Chromosome"/>
</dbReference>
<dbReference type="GO" id="GO:0006525">
    <property type="term" value="P:arginine metabolic process"/>
    <property type="evidence" value="ECO:0007669"/>
    <property type="project" value="InterPro"/>
</dbReference>
<dbReference type="AlphaFoldDB" id="A0A7G9T7B3"/>
<protein>
    <recommendedName>
        <fullName evidence="1">Arginine repressor DNA-binding domain-containing protein</fullName>
    </recommendedName>
</protein>
<dbReference type="SUPFAM" id="SSF46785">
    <property type="entry name" value="Winged helix' DNA-binding domain"/>
    <property type="match status" value="1"/>
</dbReference>
<evidence type="ECO:0000313" key="2">
    <source>
        <dbReference type="EMBL" id="QNN75988.1"/>
    </source>
</evidence>
<dbReference type="Pfam" id="PF01316">
    <property type="entry name" value="Arg_repressor"/>
    <property type="match status" value="1"/>
</dbReference>
<gene>
    <name evidence="2" type="ORF">H9L19_03825</name>
</gene>
<dbReference type="KEGG" id="wdi:H9L19_03825"/>
<sequence>MLQKKYERRQAILTIIDSVRIVNQRCLLTQLKMQGYHVTLATVSRDLKALQVIRIHDREAGYFLSRHMKSKSLSH</sequence>
<dbReference type="EMBL" id="CP060724">
    <property type="protein sequence ID" value="QNN75988.1"/>
    <property type="molecule type" value="Genomic_DNA"/>
</dbReference>
<dbReference type="GO" id="GO:0003700">
    <property type="term" value="F:DNA-binding transcription factor activity"/>
    <property type="evidence" value="ECO:0007669"/>
    <property type="project" value="InterPro"/>
</dbReference>
<organism evidence="2 3">
    <name type="scientific">Weissella diestrammenae</name>
    <dbReference type="NCBI Taxonomy" id="1162633"/>
    <lineage>
        <taxon>Bacteria</taxon>
        <taxon>Bacillati</taxon>
        <taxon>Bacillota</taxon>
        <taxon>Bacilli</taxon>
        <taxon>Lactobacillales</taxon>
        <taxon>Lactobacillaceae</taxon>
        <taxon>Weissella</taxon>
    </lineage>
</organism>
<dbReference type="InterPro" id="IPR036390">
    <property type="entry name" value="WH_DNA-bd_sf"/>
</dbReference>
<dbReference type="RefSeq" id="WP_187529816.1">
    <property type="nucleotide sequence ID" value="NZ_CP060724.1"/>
</dbReference>
<name>A0A7G9T7B3_9LACO</name>
<dbReference type="PANTHER" id="PTHR34471:SF1">
    <property type="entry name" value="ARGININE REPRESSOR"/>
    <property type="match status" value="1"/>
</dbReference>
<dbReference type="InterPro" id="IPR036388">
    <property type="entry name" value="WH-like_DNA-bd_sf"/>
</dbReference>
<dbReference type="InterPro" id="IPR001669">
    <property type="entry name" value="Arg_repress"/>
</dbReference>
<evidence type="ECO:0000313" key="3">
    <source>
        <dbReference type="Proteomes" id="UP000515800"/>
    </source>
</evidence>
<accession>A0A7G9T7B3</accession>
<dbReference type="Gene3D" id="1.10.10.10">
    <property type="entry name" value="Winged helix-like DNA-binding domain superfamily/Winged helix DNA-binding domain"/>
    <property type="match status" value="1"/>
</dbReference>